<dbReference type="Proteomes" id="UP001457282">
    <property type="component" value="Unassembled WGS sequence"/>
</dbReference>
<protein>
    <recommendedName>
        <fullName evidence="3">CCHC-type domain-containing protein</fullName>
    </recommendedName>
</protein>
<dbReference type="AlphaFoldDB" id="A0AAW1XYK8"/>
<evidence type="ECO:0000313" key="2">
    <source>
        <dbReference type="Proteomes" id="UP001457282"/>
    </source>
</evidence>
<comment type="caution">
    <text evidence="1">The sequence shown here is derived from an EMBL/GenBank/DDBJ whole genome shotgun (WGS) entry which is preliminary data.</text>
</comment>
<accession>A0AAW1XYK8</accession>
<sequence>MPTYVVWIAADLTLSEGLRVLRIVLPPKAHELAHRLRSLWHPFLIGQLHPWTYKNTFAHVWVRFWDLGYAYWEHQTLFEIAKGVGMPIKLDPRTADRSLGLYARILVELISHVLFLISSRFSVRRGTLLLWELSMKLSQNVCGLCGLVGHLGSNCKVKVHLEENISFPKRGRSVAQKHVESDSGVRIDSTTVEKEAFAAEKEVLFPASPIEVGLVTAPVMNVVTAAADALSSSTIDSVPPGFLVKHLEKRRYRNTSFSQGSERYLFV</sequence>
<name>A0AAW1XYK8_RUBAR</name>
<reference evidence="1 2" key="1">
    <citation type="journal article" date="2023" name="G3 (Bethesda)">
        <title>A chromosome-length genome assembly and annotation of blackberry (Rubus argutus, cv. 'Hillquist').</title>
        <authorList>
            <person name="Bruna T."/>
            <person name="Aryal R."/>
            <person name="Dudchenko O."/>
            <person name="Sargent D.J."/>
            <person name="Mead D."/>
            <person name="Buti M."/>
            <person name="Cavallini A."/>
            <person name="Hytonen T."/>
            <person name="Andres J."/>
            <person name="Pham M."/>
            <person name="Weisz D."/>
            <person name="Mascagni F."/>
            <person name="Usai G."/>
            <person name="Natali L."/>
            <person name="Bassil N."/>
            <person name="Fernandez G.E."/>
            <person name="Lomsadze A."/>
            <person name="Armour M."/>
            <person name="Olukolu B."/>
            <person name="Poorten T."/>
            <person name="Britton C."/>
            <person name="Davik J."/>
            <person name="Ashrafi H."/>
            <person name="Aiden E.L."/>
            <person name="Borodovsky M."/>
            <person name="Worthington M."/>
        </authorList>
    </citation>
    <scope>NUCLEOTIDE SEQUENCE [LARGE SCALE GENOMIC DNA]</scope>
    <source>
        <strain evidence="1">PI 553951</strain>
    </source>
</reference>
<evidence type="ECO:0000313" key="1">
    <source>
        <dbReference type="EMBL" id="KAK9940979.1"/>
    </source>
</evidence>
<dbReference type="EMBL" id="JBEDUW010000003">
    <property type="protein sequence ID" value="KAK9940979.1"/>
    <property type="molecule type" value="Genomic_DNA"/>
</dbReference>
<gene>
    <name evidence="1" type="ORF">M0R45_017610</name>
</gene>
<dbReference type="PANTHER" id="PTHR31286:SF60">
    <property type="entry name" value="PROTEIN, PUTATIVE-RELATED"/>
    <property type="match status" value="1"/>
</dbReference>
<dbReference type="PANTHER" id="PTHR31286">
    <property type="entry name" value="GLYCINE-RICH CELL WALL STRUCTURAL PROTEIN 1.8-LIKE"/>
    <property type="match status" value="1"/>
</dbReference>
<evidence type="ECO:0008006" key="3">
    <source>
        <dbReference type="Google" id="ProtNLM"/>
    </source>
</evidence>
<keyword evidence="2" id="KW-1185">Reference proteome</keyword>
<proteinExistence type="predicted"/>
<organism evidence="1 2">
    <name type="scientific">Rubus argutus</name>
    <name type="common">Southern blackberry</name>
    <dbReference type="NCBI Taxonomy" id="59490"/>
    <lineage>
        <taxon>Eukaryota</taxon>
        <taxon>Viridiplantae</taxon>
        <taxon>Streptophyta</taxon>
        <taxon>Embryophyta</taxon>
        <taxon>Tracheophyta</taxon>
        <taxon>Spermatophyta</taxon>
        <taxon>Magnoliopsida</taxon>
        <taxon>eudicotyledons</taxon>
        <taxon>Gunneridae</taxon>
        <taxon>Pentapetalae</taxon>
        <taxon>rosids</taxon>
        <taxon>fabids</taxon>
        <taxon>Rosales</taxon>
        <taxon>Rosaceae</taxon>
        <taxon>Rosoideae</taxon>
        <taxon>Rosoideae incertae sedis</taxon>
        <taxon>Rubus</taxon>
    </lineage>
</organism>
<dbReference type="InterPro" id="IPR040256">
    <property type="entry name" value="At4g02000-like"/>
</dbReference>